<organism evidence="1 2">
    <name type="scientific">Lentzea albidocapillata subsp. violacea</name>
    <dbReference type="NCBI Taxonomy" id="128104"/>
    <lineage>
        <taxon>Bacteria</taxon>
        <taxon>Bacillati</taxon>
        <taxon>Actinomycetota</taxon>
        <taxon>Actinomycetes</taxon>
        <taxon>Pseudonocardiales</taxon>
        <taxon>Pseudonocardiaceae</taxon>
        <taxon>Lentzea</taxon>
    </lineage>
</organism>
<name>A0A1G8RWA4_9PSEU</name>
<dbReference type="Proteomes" id="UP000199682">
    <property type="component" value="Unassembled WGS sequence"/>
</dbReference>
<dbReference type="InterPro" id="IPR036412">
    <property type="entry name" value="HAD-like_sf"/>
</dbReference>
<dbReference type="InterPro" id="IPR023214">
    <property type="entry name" value="HAD_sf"/>
</dbReference>
<accession>A0A1G8RWA4</accession>
<dbReference type="Gene3D" id="3.40.50.1000">
    <property type="entry name" value="HAD superfamily/HAD-like"/>
    <property type="match status" value="1"/>
</dbReference>
<reference evidence="2" key="1">
    <citation type="submission" date="2016-10" db="EMBL/GenBank/DDBJ databases">
        <authorList>
            <person name="Varghese N."/>
            <person name="Submissions S."/>
        </authorList>
    </citation>
    <scope>NUCLEOTIDE SEQUENCE [LARGE SCALE GENOMIC DNA]</scope>
    <source>
        <strain evidence="2">DSM 44796</strain>
    </source>
</reference>
<protein>
    <submittedName>
        <fullName evidence="1">Putative hydrolase of the HAD superfamily</fullName>
    </submittedName>
</protein>
<proteinExistence type="predicted"/>
<dbReference type="PANTHER" id="PTHR43611:SF3">
    <property type="entry name" value="FLAVIN MONONUCLEOTIDE HYDROLASE 1, CHLOROPLATIC"/>
    <property type="match status" value="1"/>
</dbReference>
<dbReference type="NCBIfam" id="TIGR01549">
    <property type="entry name" value="HAD-SF-IA-v1"/>
    <property type="match status" value="1"/>
</dbReference>
<sequence length="195" mass="22078">MIVLFDMFGVIARDQSPEVMATMSTAPEFWDAYWAHRPAYDRGDVTASEYWALVGHPPLVEKDVASWNRVDYEMVALLHELHNAGRRIALLSNIPEDHAQHFERTYAWLDLFEVRAFSCRIGHAKPDRAAFEWCRDALGDDDILFVDDRLENVRAAELAGMRGHHFTGIDGLRARLGPSLTFSANARLGPPALDE</sequence>
<evidence type="ECO:0000313" key="2">
    <source>
        <dbReference type="Proteomes" id="UP000199682"/>
    </source>
</evidence>
<dbReference type="GO" id="GO:0016787">
    <property type="term" value="F:hydrolase activity"/>
    <property type="evidence" value="ECO:0007669"/>
    <property type="project" value="UniProtKB-KW"/>
</dbReference>
<dbReference type="SUPFAM" id="SSF56784">
    <property type="entry name" value="HAD-like"/>
    <property type="match status" value="1"/>
</dbReference>
<evidence type="ECO:0000313" key="1">
    <source>
        <dbReference type="EMBL" id="SDJ21304.1"/>
    </source>
</evidence>
<dbReference type="EMBL" id="FNET01000001">
    <property type="protein sequence ID" value="SDJ21304.1"/>
    <property type="molecule type" value="Genomic_DNA"/>
</dbReference>
<dbReference type="CDD" id="cd02603">
    <property type="entry name" value="HAD_sEH-N_like"/>
    <property type="match status" value="1"/>
</dbReference>
<gene>
    <name evidence="1" type="ORF">SAMN04488074_101809</name>
</gene>
<dbReference type="InterPro" id="IPR006439">
    <property type="entry name" value="HAD-SF_hydro_IA"/>
</dbReference>
<dbReference type="PANTHER" id="PTHR43611">
    <property type="entry name" value="ALPHA-D-GLUCOSE 1-PHOSPHATE PHOSPHATASE"/>
    <property type="match status" value="1"/>
</dbReference>
<dbReference type="Pfam" id="PF00702">
    <property type="entry name" value="Hydrolase"/>
    <property type="match status" value="1"/>
</dbReference>
<dbReference type="RefSeq" id="WP_090004214.1">
    <property type="nucleotide sequence ID" value="NZ_FNET01000001.1"/>
</dbReference>
<dbReference type="AlphaFoldDB" id="A0A1G8RWA4"/>
<keyword evidence="1" id="KW-0378">Hydrolase</keyword>